<dbReference type="Proteomes" id="UP001162972">
    <property type="component" value="Chromosome 1"/>
</dbReference>
<keyword evidence="2" id="KW-1185">Reference proteome</keyword>
<comment type="caution">
    <text evidence="1">The sequence shown here is derived from an EMBL/GenBank/DDBJ whole genome shotgun (WGS) entry which is preliminary data.</text>
</comment>
<reference evidence="1 2" key="1">
    <citation type="journal article" date="2023" name="Int. J. Mol. Sci.">
        <title>De Novo Assembly and Annotation of 11 Diverse Shrub Willow (Salix) Genomes Reveals Novel Gene Organization in Sex-Linked Regions.</title>
        <authorList>
            <person name="Hyden B."/>
            <person name="Feng K."/>
            <person name="Yates T.B."/>
            <person name="Jawdy S."/>
            <person name="Cereghino C."/>
            <person name="Smart L.B."/>
            <person name="Muchero W."/>
        </authorList>
    </citation>
    <scope>NUCLEOTIDE SEQUENCE [LARGE SCALE GENOMIC DNA]</scope>
    <source>
        <tissue evidence="1">Shoot tip</tissue>
    </source>
</reference>
<name>A0AAD6KU91_9ROSI</name>
<gene>
    <name evidence="1" type="ORF">OIU84_023903</name>
</gene>
<protein>
    <submittedName>
        <fullName evidence="1">Uncharacterized protein</fullName>
    </submittedName>
</protein>
<proteinExistence type="predicted"/>
<dbReference type="AlphaFoldDB" id="A0AAD6KU91"/>
<sequence length="25" mass="3055">MPSKNAYETNKYKNKFKSELIKKTY</sequence>
<organism evidence="1 2">
    <name type="scientific">Salix udensis</name>
    <dbReference type="NCBI Taxonomy" id="889485"/>
    <lineage>
        <taxon>Eukaryota</taxon>
        <taxon>Viridiplantae</taxon>
        <taxon>Streptophyta</taxon>
        <taxon>Embryophyta</taxon>
        <taxon>Tracheophyta</taxon>
        <taxon>Spermatophyta</taxon>
        <taxon>Magnoliopsida</taxon>
        <taxon>eudicotyledons</taxon>
        <taxon>Gunneridae</taxon>
        <taxon>Pentapetalae</taxon>
        <taxon>rosids</taxon>
        <taxon>fabids</taxon>
        <taxon>Malpighiales</taxon>
        <taxon>Salicaceae</taxon>
        <taxon>Saliceae</taxon>
        <taxon>Salix</taxon>
    </lineage>
</organism>
<dbReference type="EMBL" id="JAPFFJ010000005">
    <property type="protein sequence ID" value="KAJ6428572.1"/>
    <property type="molecule type" value="Genomic_DNA"/>
</dbReference>
<evidence type="ECO:0000313" key="2">
    <source>
        <dbReference type="Proteomes" id="UP001162972"/>
    </source>
</evidence>
<evidence type="ECO:0000313" key="1">
    <source>
        <dbReference type="EMBL" id="KAJ6428572.1"/>
    </source>
</evidence>
<accession>A0AAD6KU91</accession>